<organism evidence="3 4">
    <name type="scientific">Flavobacterium magnum</name>
    <dbReference type="NCBI Taxonomy" id="2162713"/>
    <lineage>
        <taxon>Bacteria</taxon>
        <taxon>Pseudomonadati</taxon>
        <taxon>Bacteroidota</taxon>
        <taxon>Flavobacteriia</taxon>
        <taxon>Flavobacteriales</taxon>
        <taxon>Flavobacteriaceae</taxon>
        <taxon>Flavobacterium</taxon>
    </lineage>
</organism>
<dbReference type="OrthoDB" id="823685at2"/>
<proteinExistence type="predicted"/>
<dbReference type="EMBL" id="CP028811">
    <property type="protein sequence ID" value="AWA29794.1"/>
    <property type="molecule type" value="Genomic_DNA"/>
</dbReference>
<evidence type="ECO:0000313" key="3">
    <source>
        <dbReference type="EMBL" id="AWA29794.1"/>
    </source>
</evidence>
<sequence>MRIVQLIDSLNAGGAERIAVNYANGLAHKVEFSGIVATRKEGELKAAVHPEVGYLFLNRKKTLDIRAVLTLKKWILCNKIDIIHAHGPSFFMAILVKCLHPGIRIVWHEHYGARAGQTRSANMILYFCSLFFSAVFVVNRQLESWMNRNLLSRNVSCVPNFISATPAIRQVTILNGVPGKRILLVANLKQPKNHIAALRAFESLKLCDEGWSLHFIGENYGDAYFGEIARFIEEHQLASSVWLHGSRPDIPFILSQGTIGLLTSTAEGFPLVILEYGQAALPVISTNAGFCAEIIDDGVSGLLFDPNDQKTLEDALKRMVVDCGLQRDCGHALHEKVKSNYSEEQVIGLLLSKYHKLKYGSQKF</sequence>
<evidence type="ECO:0000313" key="4">
    <source>
        <dbReference type="Proteomes" id="UP000244193"/>
    </source>
</evidence>
<dbReference type="Gene3D" id="3.40.50.2000">
    <property type="entry name" value="Glycogen Phosphorylase B"/>
    <property type="match status" value="2"/>
</dbReference>
<dbReference type="Pfam" id="PF00534">
    <property type="entry name" value="Glycos_transf_1"/>
    <property type="match status" value="1"/>
</dbReference>
<dbReference type="InterPro" id="IPR001296">
    <property type="entry name" value="Glyco_trans_1"/>
</dbReference>
<dbReference type="AlphaFoldDB" id="A0A2S0RDU1"/>
<feature type="domain" description="Glycosyl transferase family 1" evidence="1">
    <location>
        <begin position="180"/>
        <end position="330"/>
    </location>
</feature>
<name>A0A2S0RDU1_9FLAO</name>
<accession>A0A2S0RDU1</accession>
<dbReference type="Pfam" id="PF13439">
    <property type="entry name" value="Glyco_transf_4"/>
    <property type="match status" value="1"/>
</dbReference>
<reference evidence="3 4" key="1">
    <citation type="submission" date="2018-04" db="EMBL/GenBank/DDBJ databases">
        <title>Genome sequencing of Flavobacterium sp. HYN0048.</title>
        <authorList>
            <person name="Yi H."/>
            <person name="Baek C."/>
        </authorList>
    </citation>
    <scope>NUCLEOTIDE SEQUENCE [LARGE SCALE GENOMIC DNA]</scope>
    <source>
        <strain evidence="3 4">HYN0048</strain>
    </source>
</reference>
<dbReference type="KEGG" id="fmg:HYN48_06720"/>
<feature type="domain" description="Glycosyltransferase subfamily 4-like N-terminal" evidence="2">
    <location>
        <begin position="13"/>
        <end position="163"/>
    </location>
</feature>
<dbReference type="GO" id="GO:0016757">
    <property type="term" value="F:glycosyltransferase activity"/>
    <property type="evidence" value="ECO:0007669"/>
    <property type="project" value="InterPro"/>
</dbReference>
<gene>
    <name evidence="3" type="ORF">HYN48_06720</name>
</gene>
<evidence type="ECO:0000259" key="1">
    <source>
        <dbReference type="Pfam" id="PF00534"/>
    </source>
</evidence>
<evidence type="ECO:0000259" key="2">
    <source>
        <dbReference type="Pfam" id="PF13439"/>
    </source>
</evidence>
<dbReference type="RefSeq" id="WP_108370378.1">
    <property type="nucleotide sequence ID" value="NZ_CP028811.1"/>
</dbReference>
<keyword evidence="4" id="KW-1185">Reference proteome</keyword>
<keyword evidence="3" id="KW-0808">Transferase</keyword>
<dbReference type="PANTHER" id="PTHR12526:SF630">
    <property type="entry name" value="GLYCOSYLTRANSFERASE"/>
    <property type="match status" value="1"/>
</dbReference>
<dbReference type="Proteomes" id="UP000244193">
    <property type="component" value="Chromosome"/>
</dbReference>
<dbReference type="PANTHER" id="PTHR12526">
    <property type="entry name" value="GLYCOSYLTRANSFERASE"/>
    <property type="match status" value="1"/>
</dbReference>
<protein>
    <submittedName>
        <fullName evidence="3">Alpha-1,4-N-acetylgalactosamine transferase</fullName>
    </submittedName>
</protein>
<dbReference type="CDD" id="cd03811">
    <property type="entry name" value="GT4_GT28_WabH-like"/>
    <property type="match status" value="1"/>
</dbReference>
<dbReference type="InterPro" id="IPR028098">
    <property type="entry name" value="Glyco_trans_4-like_N"/>
</dbReference>
<dbReference type="SUPFAM" id="SSF53756">
    <property type="entry name" value="UDP-Glycosyltransferase/glycogen phosphorylase"/>
    <property type="match status" value="1"/>
</dbReference>